<dbReference type="GO" id="GO:0071949">
    <property type="term" value="F:FAD binding"/>
    <property type="evidence" value="ECO:0007669"/>
    <property type="project" value="InterPro"/>
</dbReference>
<dbReference type="PANTHER" id="PTHR43422:SF3">
    <property type="entry name" value="THIAMINE THIAZOLE SYNTHASE"/>
    <property type="match status" value="1"/>
</dbReference>
<accession>A0A386ZCW1</accession>
<protein>
    <recommendedName>
        <fullName evidence="2">FAD-binding domain-containing protein</fullName>
    </recommendedName>
</protein>
<dbReference type="AlphaFoldDB" id="A0A386ZCW1"/>
<gene>
    <name evidence="3" type="ORF">D7D52_17185</name>
</gene>
<name>A0A386ZCW1_9NOCA</name>
<evidence type="ECO:0000313" key="4">
    <source>
        <dbReference type="Proteomes" id="UP000267164"/>
    </source>
</evidence>
<dbReference type="OrthoDB" id="9790035at2"/>
<feature type="domain" description="FAD-binding" evidence="2">
    <location>
        <begin position="68"/>
        <end position="393"/>
    </location>
</feature>
<reference evidence="3 4" key="1">
    <citation type="submission" date="2018-09" db="EMBL/GenBank/DDBJ databases">
        <title>Nocardia yunnanensis sp. nov., an actinomycete isolated from a soil sample.</title>
        <authorList>
            <person name="Zhang J."/>
        </authorList>
    </citation>
    <scope>NUCLEOTIDE SEQUENCE [LARGE SCALE GENOMIC DNA]</scope>
    <source>
        <strain evidence="3 4">CFHS0054</strain>
    </source>
</reference>
<keyword evidence="4" id="KW-1185">Reference proteome</keyword>
<dbReference type="InterPro" id="IPR002938">
    <property type="entry name" value="FAD-bd"/>
</dbReference>
<proteinExistence type="predicted"/>
<dbReference type="KEGG" id="nyu:D7D52_17185"/>
<feature type="region of interest" description="Disordered" evidence="1">
    <location>
        <begin position="1"/>
        <end position="26"/>
    </location>
</feature>
<feature type="compositionally biased region" description="Polar residues" evidence="1">
    <location>
        <begin position="1"/>
        <end position="13"/>
    </location>
</feature>
<evidence type="ECO:0000256" key="1">
    <source>
        <dbReference type="SAM" id="MobiDB-lite"/>
    </source>
</evidence>
<dbReference type="SUPFAM" id="SSF51905">
    <property type="entry name" value="FAD/NAD(P)-binding domain"/>
    <property type="match status" value="1"/>
</dbReference>
<sequence>MRHPSAPTTTWSPNHHPPLPPVATTTACHSTETETNLSDSLILCRSVRAVDNDVESESFMARIGEHAVVLGAGMGGLLAARVLSEFYSRVTVIERDELPVDGQARKGVPQGRHVHGLLPRGKDILETLFPGFEAELLAAGAVGCDALAEIRFQIAGHTLKKHSTGYRALQASRPHLERHVRRRVAAIANVTLRDLCEASALETGDDRARITGVTVTDRRARTRELLAADLVVASMGRGSVVPSWLEKLGYPRPEEEGTAIDIVYRSAFIGLPPESLSGDKSVTIGVRDLPPRALALFAVEDDRHLLTLIGHGGEEPPADPDGFLDYAAELAPPEILTAVERGELLSEVATFRYKANLRRRYDRLTDFPDGLLAVGDSLCSFSPVYGQGMTVSAIQMSILRECLTRRGDRDLARRFYRAVAPEIDNAWLLTVIADGAMPHATAHPAPHIRAAITALEPVLVAAERDTVVASTLFRIMGLTAAPTAVLRPDVLARIALANVRAATGTTLAAITSLLGIRTPHTAMSVDSPTGRKPSHDTDHTNARHHRRPDSCDGGGDRCRFRRAVRGNHVAGQEDHRFRGART</sequence>
<dbReference type="PANTHER" id="PTHR43422">
    <property type="entry name" value="THIAMINE THIAZOLE SYNTHASE"/>
    <property type="match status" value="1"/>
</dbReference>
<evidence type="ECO:0000259" key="2">
    <source>
        <dbReference type="Pfam" id="PF01494"/>
    </source>
</evidence>
<dbReference type="InterPro" id="IPR036188">
    <property type="entry name" value="FAD/NAD-bd_sf"/>
</dbReference>
<feature type="region of interest" description="Disordered" evidence="1">
    <location>
        <begin position="521"/>
        <end position="556"/>
    </location>
</feature>
<dbReference type="Pfam" id="PF01494">
    <property type="entry name" value="FAD_binding_3"/>
    <property type="match status" value="1"/>
</dbReference>
<dbReference type="Proteomes" id="UP000267164">
    <property type="component" value="Chromosome"/>
</dbReference>
<dbReference type="Gene3D" id="3.50.50.60">
    <property type="entry name" value="FAD/NAD(P)-binding domain"/>
    <property type="match status" value="1"/>
</dbReference>
<dbReference type="EMBL" id="CP032568">
    <property type="protein sequence ID" value="AYF75318.1"/>
    <property type="molecule type" value="Genomic_DNA"/>
</dbReference>
<evidence type="ECO:0000313" key="3">
    <source>
        <dbReference type="EMBL" id="AYF75318.1"/>
    </source>
</evidence>
<dbReference type="PROSITE" id="PS51257">
    <property type="entry name" value="PROKAR_LIPOPROTEIN"/>
    <property type="match status" value="1"/>
</dbReference>
<organism evidence="3 4">
    <name type="scientific">Nocardia yunnanensis</name>
    <dbReference type="NCBI Taxonomy" id="2382165"/>
    <lineage>
        <taxon>Bacteria</taxon>
        <taxon>Bacillati</taxon>
        <taxon>Actinomycetota</taxon>
        <taxon>Actinomycetes</taxon>
        <taxon>Mycobacteriales</taxon>
        <taxon>Nocardiaceae</taxon>
        <taxon>Nocardia</taxon>
    </lineage>
</organism>